<proteinExistence type="predicted"/>
<sequence>MAKDSSTTQSYLITLLDGTGSMHREYLAIVDAHNYVFDSLGQQQKKCQWEESLYDFLPFKSAGIGNITTTFRIIFEQLLNTQNPKNITILFISDGQEPFDLNQLQGLIEKMKQNYLIQFISLAVGQSFPNTISNILRNCIHNQNSSCPALFEYRRRDAPYGEIKEEFINIFQKIKQLLCVKANHFQLNQPVYQTIASKKTTMTVAPGEPFIQVNDGSNQKIILEGEELKPTVNPVDISQLISNSVQQKIIETAANQESNYAQSFQEMKTYCYSIIQKDFKMKN</sequence>
<evidence type="ECO:0000313" key="2">
    <source>
        <dbReference type="Proteomes" id="UP000692954"/>
    </source>
</evidence>
<protein>
    <recommendedName>
        <fullName evidence="3">VWFA domain-containing protein</fullName>
    </recommendedName>
</protein>
<dbReference type="AlphaFoldDB" id="A0A8S1MQQ1"/>
<evidence type="ECO:0008006" key="3">
    <source>
        <dbReference type="Google" id="ProtNLM"/>
    </source>
</evidence>
<dbReference type="OrthoDB" id="318409at2759"/>
<accession>A0A8S1MQQ1</accession>
<name>A0A8S1MQQ1_9CILI</name>
<comment type="caution">
    <text evidence="1">The sequence shown here is derived from an EMBL/GenBank/DDBJ whole genome shotgun (WGS) entry which is preliminary data.</text>
</comment>
<keyword evidence="2" id="KW-1185">Reference proteome</keyword>
<dbReference type="EMBL" id="CAJJDN010000043">
    <property type="protein sequence ID" value="CAD8082500.1"/>
    <property type="molecule type" value="Genomic_DNA"/>
</dbReference>
<gene>
    <name evidence="1" type="ORF">PSON_ATCC_30995.1.T0430231</name>
</gene>
<dbReference type="Proteomes" id="UP000692954">
    <property type="component" value="Unassembled WGS sequence"/>
</dbReference>
<evidence type="ECO:0000313" key="1">
    <source>
        <dbReference type="EMBL" id="CAD8082500.1"/>
    </source>
</evidence>
<reference evidence="1" key="1">
    <citation type="submission" date="2021-01" db="EMBL/GenBank/DDBJ databases">
        <authorList>
            <consortium name="Genoscope - CEA"/>
            <person name="William W."/>
        </authorList>
    </citation>
    <scope>NUCLEOTIDE SEQUENCE</scope>
</reference>
<organism evidence="1 2">
    <name type="scientific">Paramecium sonneborni</name>
    <dbReference type="NCBI Taxonomy" id="65129"/>
    <lineage>
        <taxon>Eukaryota</taxon>
        <taxon>Sar</taxon>
        <taxon>Alveolata</taxon>
        <taxon>Ciliophora</taxon>
        <taxon>Intramacronucleata</taxon>
        <taxon>Oligohymenophorea</taxon>
        <taxon>Peniculida</taxon>
        <taxon>Parameciidae</taxon>
        <taxon>Paramecium</taxon>
    </lineage>
</organism>